<keyword evidence="5" id="KW-1185">Reference proteome</keyword>
<dbReference type="GO" id="GO:0046914">
    <property type="term" value="F:transition metal ion binding"/>
    <property type="evidence" value="ECO:0007669"/>
    <property type="project" value="InterPro"/>
</dbReference>
<keyword evidence="1" id="KW-0479">Metal-binding</keyword>
<dbReference type="AlphaFoldDB" id="A0A3B3ZBH6"/>
<dbReference type="InterPro" id="IPR011992">
    <property type="entry name" value="EF-hand-dom_pair"/>
</dbReference>
<dbReference type="GO" id="GO:0048471">
    <property type="term" value="C:perinuclear region of cytoplasm"/>
    <property type="evidence" value="ECO:0007669"/>
    <property type="project" value="TreeGrafter"/>
</dbReference>
<dbReference type="Pfam" id="PF01023">
    <property type="entry name" value="S_100"/>
    <property type="match status" value="1"/>
</dbReference>
<dbReference type="Gene3D" id="1.10.238.10">
    <property type="entry name" value="EF-hand"/>
    <property type="match status" value="1"/>
</dbReference>
<keyword evidence="2" id="KW-0106">Calcium</keyword>
<dbReference type="STRING" id="409849.ENSPMGP00000001970"/>
<dbReference type="InterPro" id="IPR013787">
    <property type="entry name" value="S100_Ca-bd_sub"/>
</dbReference>
<organism evidence="4 5">
    <name type="scientific">Periophthalmus magnuspinnatus</name>
    <dbReference type="NCBI Taxonomy" id="409849"/>
    <lineage>
        <taxon>Eukaryota</taxon>
        <taxon>Metazoa</taxon>
        <taxon>Chordata</taxon>
        <taxon>Craniata</taxon>
        <taxon>Vertebrata</taxon>
        <taxon>Euteleostomi</taxon>
        <taxon>Actinopterygii</taxon>
        <taxon>Neopterygii</taxon>
        <taxon>Teleostei</taxon>
        <taxon>Neoteleostei</taxon>
        <taxon>Acanthomorphata</taxon>
        <taxon>Gobiaria</taxon>
        <taxon>Gobiiformes</taxon>
        <taxon>Gobioidei</taxon>
        <taxon>Gobiidae</taxon>
        <taxon>Oxudercinae</taxon>
        <taxon>Periophthalmus</taxon>
    </lineage>
</organism>
<evidence type="ECO:0000313" key="5">
    <source>
        <dbReference type="Proteomes" id="UP000261520"/>
    </source>
</evidence>
<dbReference type="GO" id="GO:0005509">
    <property type="term" value="F:calcium ion binding"/>
    <property type="evidence" value="ECO:0007669"/>
    <property type="project" value="InterPro"/>
</dbReference>
<evidence type="ECO:0000259" key="3">
    <source>
        <dbReference type="PROSITE" id="PS50222"/>
    </source>
</evidence>
<protein>
    <recommendedName>
        <fullName evidence="3">EF-hand domain-containing protein</fullName>
    </recommendedName>
</protein>
<dbReference type="InterPro" id="IPR034325">
    <property type="entry name" value="S-100_dom"/>
</dbReference>
<evidence type="ECO:0000256" key="2">
    <source>
        <dbReference type="ARBA" id="ARBA00022837"/>
    </source>
</evidence>
<evidence type="ECO:0000256" key="1">
    <source>
        <dbReference type="ARBA" id="ARBA00022723"/>
    </source>
</evidence>
<sequence length="86" mass="9373">MEAAITTLVSHFKTSAGKDGSACTLSKDELQNLVSTQLPNFVKLSSEPGAIDQLMRSLDQDNNGELTFTEFWQFIGKLACKEGGFN</sequence>
<dbReference type="GO" id="GO:0005615">
    <property type="term" value="C:extracellular space"/>
    <property type="evidence" value="ECO:0007669"/>
    <property type="project" value="TreeGrafter"/>
</dbReference>
<proteinExistence type="predicted"/>
<dbReference type="PROSITE" id="PS50222">
    <property type="entry name" value="EF_HAND_2"/>
    <property type="match status" value="1"/>
</dbReference>
<dbReference type="Ensembl" id="ENSPMGT00000002099.1">
    <property type="protein sequence ID" value="ENSPMGP00000001970.1"/>
    <property type="gene ID" value="ENSPMGG00000001627.1"/>
</dbReference>
<dbReference type="InterPro" id="IPR002048">
    <property type="entry name" value="EF_hand_dom"/>
</dbReference>
<feature type="domain" description="EF-hand" evidence="3">
    <location>
        <begin position="46"/>
        <end position="81"/>
    </location>
</feature>
<accession>A0A3B3ZBH6</accession>
<reference evidence="4" key="2">
    <citation type="submission" date="2025-09" db="UniProtKB">
        <authorList>
            <consortium name="Ensembl"/>
        </authorList>
    </citation>
    <scope>IDENTIFICATION</scope>
</reference>
<dbReference type="SMART" id="SM01394">
    <property type="entry name" value="S_100"/>
    <property type="match status" value="1"/>
</dbReference>
<dbReference type="PANTHER" id="PTHR11639">
    <property type="entry name" value="S100 CALCIUM-BINDING PROTEIN"/>
    <property type="match status" value="1"/>
</dbReference>
<dbReference type="PROSITE" id="PS00018">
    <property type="entry name" value="EF_HAND_1"/>
    <property type="match status" value="1"/>
</dbReference>
<dbReference type="InterPro" id="IPR018247">
    <property type="entry name" value="EF_Hand_1_Ca_BS"/>
</dbReference>
<evidence type="ECO:0000313" key="4">
    <source>
        <dbReference type="Ensembl" id="ENSPMGP00000001970.1"/>
    </source>
</evidence>
<dbReference type="PANTHER" id="PTHR11639:SF130">
    <property type="entry name" value="PROTEIN S100-A11"/>
    <property type="match status" value="1"/>
</dbReference>
<reference evidence="4" key="1">
    <citation type="submission" date="2025-08" db="UniProtKB">
        <authorList>
            <consortium name="Ensembl"/>
        </authorList>
    </citation>
    <scope>IDENTIFICATION</scope>
</reference>
<dbReference type="CDD" id="cd00213">
    <property type="entry name" value="S-100"/>
    <property type="match status" value="1"/>
</dbReference>
<name>A0A3B3ZBH6_9GOBI</name>
<dbReference type="Proteomes" id="UP000261520">
    <property type="component" value="Unplaced"/>
</dbReference>
<dbReference type="GO" id="GO:0048306">
    <property type="term" value="F:calcium-dependent protein binding"/>
    <property type="evidence" value="ECO:0007669"/>
    <property type="project" value="TreeGrafter"/>
</dbReference>
<dbReference type="SUPFAM" id="SSF47473">
    <property type="entry name" value="EF-hand"/>
    <property type="match status" value="1"/>
</dbReference>